<dbReference type="EMBL" id="SMZO01000094">
    <property type="protein sequence ID" value="TDL81725.1"/>
    <property type="molecule type" value="Genomic_DNA"/>
</dbReference>
<dbReference type="OrthoDB" id="5003858at2"/>
<reference evidence="1 2" key="1">
    <citation type="submission" date="2019-03" db="EMBL/GenBank/DDBJ databases">
        <title>Rhodobacteraceae bacterium SM1902, a new member of the family Rhodobacteraceae isolated from Yantai.</title>
        <authorList>
            <person name="Sun Y."/>
        </authorList>
    </citation>
    <scope>NUCLEOTIDE SEQUENCE [LARGE SCALE GENOMIC DNA]</scope>
    <source>
        <strain evidence="1 2">SM1902</strain>
    </source>
</reference>
<name>A0A4R6AEY9_9RHOB</name>
<dbReference type="Proteomes" id="UP000294562">
    <property type="component" value="Unassembled WGS sequence"/>
</dbReference>
<gene>
    <name evidence="1" type="ORF">E2L05_19775</name>
</gene>
<evidence type="ECO:0000313" key="2">
    <source>
        <dbReference type="Proteomes" id="UP000294562"/>
    </source>
</evidence>
<keyword evidence="2" id="KW-1185">Reference proteome</keyword>
<dbReference type="AlphaFoldDB" id="A0A4R6AEY9"/>
<sequence length="370" mass="37978">MPAYAHVGPPLVSEVWHLMAIKHSSFEQPQTERSFTMKYVAIASLGALMMAGSVSAQAIIDNGTVQLGVDELGQLNVSGGTASPVSGTTAVGLRHMPTGYESTSHGCECEGWGVGIGETEVAGYANNAIGTANLTGLSFTSTASTATSTVKLTSGELEVTHSFAPSASTSNLYEVNVAITNTSGVDIADLRYTRTFDWDIEPNAFSEVVTISGTGTTASLLKATNNGFDSSNPFASRSTRSGYVENTDVVDFGPADHGANFDFGFGALAAGETFEFSMFYGAAATEASALDALGEVGAELFSLGQPSSDPLGTGTNGSVDTATFVFGFANVGGTVIIPDPTPQVPLPASVLFLTGGIAALGAMRRMKKAA</sequence>
<proteinExistence type="predicted"/>
<accession>A0A4R6AEY9</accession>
<dbReference type="InterPro" id="IPR022472">
    <property type="entry name" value="VPLPA-CTERM"/>
</dbReference>
<organism evidence="1 2">
    <name type="scientific">Meridianimarinicoccus aquatilis</name>
    <dbReference type="NCBI Taxonomy" id="2552766"/>
    <lineage>
        <taxon>Bacteria</taxon>
        <taxon>Pseudomonadati</taxon>
        <taxon>Pseudomonadota</taxon>
        <taxon>Alphaproteobacteria</taxon>
        <taxon>Rhodobacterales</taxon>
        <taxon>Paracoccaceae</taxon>
        <taxon>Meridianimarinicoccus</taxon>
    </lineage>
</organism>
<dbReference type="NCBIfam" id="TIGR03370">
    <property type="entry name" value="VPLPA-CTERM"/>
    <property type="match status" value="1"/>
</dbReference>
<comment type="caution">
    <text evidence="1">The sequence shown here is derived from an EMBL/GenBank/DDBJ whole genome shotgun (WGS) entry which is preliminary data.</text>
</comment>
<evidence type="ECO:0000313" key="1">
    <source>
        <dbReference type="EMBL" id="TDL81725.1"/>
    </source>
</evidence>
<protein>
    <submittedName>
        <fullName evidence="1">VPLPA-CTERM sorting domain-containing protein</fullName>
    </submittedName>
</protein>